<accession>A0A165CZW3</accession>
<organism evidence="1 2">
    <name type="scientific">Calocera cornea HHB12733</name>
    <dbReference type="NCBI Taxonomy" id="1353952"/>
    <lineage>
        <taxon>Eukaryota</taxon>
        <taxon>Fungi</taxon>
        <taxon>Dikarya</taxon>
        <taxon>Basidiomycota</taxon>
        <taxon>Agaricomycotina</taxon>
        <taxon>Dacrymycetes</taxon>
        <taxon>Dacrymycetales</taxon>
        <taxon>Dacrymycetaceae</taxon>
        <taxon>Calocera</taxon>
    </lineage>
</organism>
<dbReference type="SUPFAM" id="SSF52540">
    <property type="entry name" value="P-loop containing nucleoside triphosphate hydrolases"/>
    <property type="match status" value="1"/>
</dbReference>
<dbReference type="STRING" id="1353952.A0A165CZW3"/>
<dbReference type="PANTHER" id="PTHR47691">
    <property type="entry name" value="REGULATOR-RELATED"/>
    <property type="match status" value="1"/>
</dbReference>
<dbReference type="Gene3D" id="3.40.50.300">
    <property type="entry name" value="P-loop containing nucleotide triphosphate hydrolases"/>
    <property type="match status" value="1"/>
</dbReference>
<dbReference type="InParanoid" id="A0A165CZW3"/>
<reference evidence="1 2" key="1">
    <citation type="journal article" date="2016" name="Mol. Biol. Evol.">
        <title>Comparative Genomics of Early-Diverging Mushroom-Forming Fungi Provides Insights into the Origins of Lignocellulose Decay Capabilities.</title>
        <authorList>
            <person name="Nagy L.G."/>
            <person name="Riley R."/>
            <person name="Tritt A."/>
            <person name="Adam C."/>
            <person name="Daum C."/>
            <person name="Floudas D."/>
            <person name="Sun H."/>
            <person name="Yadav J.S."/>
            <person name="Pangilinan J."/>
            <person name="Larsson K.H."/>
            <person name="Matsuura K."/>
            <person name="Barry K."/>
            <person name="Labutti K."/>
            <person name="Kuo R."/>
            <person name="Ohm R.A."/>
            <person name="Bhattacharya S.S."/>
            <person name="Shirouzu T."/>
            <person name="Yoshinaga Y."/>
            <person name="Martin F.M."/>
            <person name="Grigoriev I.V."/>
            <person name="Hibbett D.S."/>
        </authorList>
    </citation>
    <scope>NUCLEOTIDE SEQUENCE [LARGE SCALE GENOMIC DNA]</scope>
    <source>
        <strain evidence="1 2">HHB12733</strain>
    </source>
</reference>
<dbReference type="EMBL" id="KV424092">
    <property type="protein sequence ID" value="KZT51771.1"/>
    <property type="molecule type" value="Genomic_DNA"/>
</dbReference>
<proteinExistence type="predicted"/>
<sequence>MASSNNVASGSSVRDTLDKAKCRLQRLKRAFNPALDMLADGAIVICDIRSELNANKAECDALSLRVAEITEDILKRASSSTEMALIYAPLIKPLQDCIVDIQKFLEDEAKPAFEPGLARVTASEAIKVKVLAKDKRLTDVVNTLNVTVTMTMFTNFTLGASNPGSVLGTTPLSTTSQRARAALTITRLPPKPAIFHGRETAVEQIVSSLVQTNPAHIAVLGLGGIGKTSTVLTALHDSKVMEWYGPNRIFLKCESITTADGIVSALAAAVKLPLSQEDDARPLLMQHFEDIKTPVIATLDNLETAWDTADQENVEELLNELSNIGNLSLIITMRGQQRPQGVNWSKPLLPPLDTVDIATSKEIYISNGGSPGDGLDDLLHELDGWPLAIVLMAYQGQARKPDQLLADYREQRTALLRRGRPGHLTSVDVSISLSMNGQSVQEAPGALELLRLLCLLPDGIETSALPEAFPLMSGLQHAERVLEQVSLVTRPIENEIKVLSPIRVFVLSMDPPDGPHLITLQDFLIEAVMKSDRLFGFAGTSEEASAQITKLVIKHFGNMMSVFSSGLHMATVREEILAGIRCLSMFSILMHCGDTFDLLRMGIDAGKRRPAFYDVSGRLIVMQALYSCFRRQTVNPLVLLEEIKQVPQDPALEARVMLVVASRYVQQVVLGPRTGNLVTPEHIQNTLKDARNIFDAQGDASSLALCTEIEGTLALGTGKIQEAITLGAAAMDAFAQQDNEFGMARALHILGTASIASESWEAGEEALRTVLLVYKKYGARQGAATIHRTLGIAYTAQNKWTDALQEYTIAAEGFESIGGLVEATASRRQTAQIRGMMGRLPDALEILSRVVASYETLGDKLQTAGCLLERGAWLDMLGRCEEAVQEDEIALQIFEDLDLEQGIAFCKGSIAGVLTKHALKDVATLDMDVVVFADRFFLESLAVFEQAEELDPTLSILTNANPINLDLAGIRASLKRDSAVLRMVHGCERDNTLGLIEGALAIFTDLQNHLEIAACIFIRACLLRRRAEEGSDLAPEDAAAMEEAYGLLKKLQLPPGSHASLEARRLWMLTSAENILYPEGRT</sequence>
<keyword evidence="2" id="KW-1185">Reference proteome</keyword>
<gene>
    <name evidence="1" type="ORF">CALCODRAFT_114593</name>
</gene>
<dbReference type="InterPro" id="IPR011990">
    <property type="entry name" value="TPR-like_helical_dom_sf"/>
</dbReference>
<evidence type="ECO:0000313" key="1">
    <source>
        <dbReference type="EMBL" id="KZT51771.1"/>
    </source>
</evidence>
<dbReference type="InterPro" id="IPR027417">
    <property type="entry name" value="P-loop_NTPase"/>
</dbReference>
<evidence type="ECO:0008006" key="3">
    <source>
        <dbReference type="Google" id="ProtNLM"/>
    </source>
</evidence>
<name>A0A165CZW3_9BASI</name>
<dbReference type="OrthoDB" id="1534087at2759"/>
<dbReference type="Proteomes" id="UP000076842">
    <property type="component" value="Unassembled WGS sequence"/>
</dbReference>
<dbReference type="AlphaFoldDB" id="A0A165CZW3"/>
<dbReference type="PANTHER" id="PTHR47691:SF3">
    <property type="entry name" value="HTH-TYPE TRANSCRIPTIONAL REGULATOR RV0890C-RELATED"/>
    <property type="match status" value="1"/>
</dbReference>
<dbReference type="Gene3D" id="1.25.40.10">
    <property type="entry name" value="Tetratricopeptide repeat domain"/>
    <property type="match status" value="2"/>
</dbReference>
<dbReference type="SUPFAM" id="SSF48452">
    <property type="entry name" value="TPR-like"/>
    <property type="match status" value="1"/>
</dbReference>
<protein>
    <recommendedName>
        <fullName evidence="3">TPR-like protein</fullName>
    </recommendedName>
</protein>
<evidence type="ECO:0000313" key="2">
    <source>
        <dbReference type="Proteomes" id="UP000076842"/>
    </source>
</evidence>